<feature type="domain" description="Solute-binding protein family 3/N-terminal" evidence="5">
    <location>
        <begin position="37"/>
        <end position="269"/>
    </location>
</feature>
<evidence type="ECO:0000256" key="2">
    <source>
        <dbReference type="ARBA" id="ARBA00022448"/>
    </source>
</evidence>
<dbReference type="PATRIC" id="fig|1454001.3.peg.78"/>
<dbReference type="PANTHER" id="PTHR30085:SF2">
    <property type="entry name" value="GLUTAMATE_ASPARTATE IMPORT SOLUTE-BINDING PROTEIN"/>
    <property type="match status" value="1"/>
</dbReference>
<dbReference type="SUPFAM" id="SSF53850">
    <property type="entry name" value="Periplasmic binding protein-like II"/>
    <property type="match status" value="1"/>
</dbReference>
<feature type="signal peptide" evidence="4">
    <location>
        <begin position="1"/>
        <end position="22"/>
    </location>
</feature>
<proteinExistence type="inferred from homology"/>
<keyword evidence="2" id="KW-0813">Transport</keyword>
<dbReference type="InterPro" id="IPR001638">
    <property type="entry name" value="Solute-binding_3/MltF_N"/>
</dbReference>
<organism evidence="6 7">
    <name type="scientific">Candidatus Accumulibacter adjunctus</name>
    <dbReference type="NCBI Taxonomy" id="1454001"/>
    <lineage>
        <taxon>Bacteria</taxon>
        <taxon>Pseudomonadati</taxon>
        <taxon>Pseudomonadota</taxon>
        <taxon>Betaproteobacteria</taxon>
        <taxon>Candidatus Accumulibacter</taxon>
    </lineage>
</organism>
<sequence>MIKTLLAALIVSTALIGGTATAQTGSATLARIKSAKLINVAYSPDSLPFSFVGADKEPTGYSIDLCKRVIAQIARAVGDANLKVNWIAGSVSERLQMVASGRADLECANTTQTQSRLAKVDFSNLIFIDGGGFLVKDGSPINRFTDLAGKRIAVLKGTTTESRLNDMLRLLQISATVLTVADATSGLAMLEAGDVETYAGDKIKLVGLAVQAKEPAKLALLAEDLSIEPYAMALPRNDSAFRLEVNKALTQVYMGGDIEQIFAQWLGKLGRPTGLLAAMFLLNSIPN</sequence>
<dbReference type="SMART" id="SM00062">
    <property type="entry name" value="PBPb"/>
    <property type="match status" value="1"/>
</dbReference>
<accession>A0A011NYN3</accession>
<dbReference type="Gene3D" id="3.40.190.10">
    <property type="entry name" value="Periplasmic binding protein-like II"/>
    <property type="match status" value="2"/>
</dbReference>
<reference evidence="6" key="1">
    <citation type="submission" date="2014-02" db="EMBL/GenBank/DDBJ databases">
        <title>Expanding our view of genomic diversity in Candidatus Accumulibacter clades.</title>
        <authorList>
            <person name="Skennerton C.T."/>
            <person name="Barr J.J."/>
            <person name="Slater F.R."/>
            <person name="Bond P.L."/>
            <person name="Tyson G.W."/>
        </authorList>
    </citation>
    <scope>NUCLEOTIDE SEQUENCE [LARGE SCALE GENOMIC DNA]</scope>
</reference>
<dbReference type="AlphaFoldDB" id="A0A011NYN3"/>
<dbReference type="GO" id="GO:0030288">
    <property type="term" value="C:outer membrane-bounded periplasmic space"/>
    <property type="evidence" value="ECO:0007669"/>
    <property type="project" value="TreeGrafter"/>
</dbReference>
<dbReference type="GO" id="GO:0005576">
    <property type="term" value="C:extracellular region"/>
    <property type="evidence" value="ECO:0007669"/>
    <property type="project" value="TreeGrafter"/>
</dbReference>
<evidence type="ECO:0000313" key="7">
    <source>
        <dbReference type="Proteomes" id="UP000020218"/>
    </source>
</evidence>
<evidence type="ECO:0000256" key="1">
    <source>
        <dbReference type="ARBA" id="ARBA00010333"/>
    </source>
</evidence>
<protein>
    <submittedName>
        <fullName evidence="6">Glutamate/aspartate periplasmic-binding protein</fullName>
    </submittedName>
</protein>
<evidence type="ECO:0000256" key="4">
    <source>
        <dbReference type="SAM" id="SignalP"/>
    </source>
</evidence>
<name>A0A011NYN3_9PROT</name>
<dbReference type="GO" id="GO:0006865">
    <property type="term" value="P:amino acid transport"/>
    <property type="evidence" value="ECO:0007669"/>
    <property type="project" value="TreeGrafter"/>
</dbReference>
<evidence type="ECO:0000313" key="6">
    <source>
        <dbReference type="EMBL" id="EXI69750.1"/>
    </source>
</evidence>
<dbReference type="InterPro" id="IPR051455">
    <property type="entry name" value="Bact_solute-bind_prot3"/>
</dbReference>
<feature type="chain" id="PRO_5001462524" evidence="4">
    <location>
        <begin position="23"/>
        <end position="287"/>
    </location>
</feature>
<dbReference type="STRING" id="1454001.AW08_00243"/>
<comment type="caution">
    <text evidence="6">The sequence shown here is derived from an EMBL/GenBank/DDBJ whole genome shotgun (WGS) entry which is preliminary data.</text>
</comment>
<keyword evidence="7" id="KW-1185">Reference proteome</keyword>
<comment type="similarity">
    <text evidence="1">Belongs to the bacterial solute-binding protein 3 family.</text>
</comment>
<dbReference type="Proteomes" id="UP000020218">
    <property type="component" value="Unassembled WGS sequence"/>
</dbReference>
<dbReference type="EMBL" id="JFAX01000001">
    <property type="protein sequence ID" value="EXI69750.1"/>
    <property type="molecule type" value="Genomic_DNA"/>
</dbReference>
<dbReference type="PANTHER" id="PTHR30085">
    <property type="entry name" value="AMINO ACID ABC TRANSPORTER PERMEASE"/>
    <property type="match status" value="1"/>
</dbReference>
<evidence type="ECO:0000259" key="5">
    <source>
        <dbReference type="SMART" id="SM00062"/>
    </source>
</evidence>
<evidence type="ECO:0000256" key="3">
    <source>
        <dbReference type="ARBA" id="ARBA00022729"/>
    </source>
</evidence>
<keyword evidence="3 4" id="KW-0732">Signal</keyword>
<dbReference type="Pfam" id="PF00497">
    <property type="entry name" value="SBP_bac_3"/>
    <property type="match status" value="1"/>
</dbReference>
<dbReference type="CDD" id="cd13688">
    <property type="entry name" value="PBP2_GltI_DEBP"/>
    <property type="match status" value="1"/>
</dbReference>
<gene>
    <name evidence="6" type="primary">gltI_1</name>
    <name evidence="6" type="ORF">AW08_00243</name>
</gene>